<dbReference type="SUPFAM" id="SSF56024">
    <property type="entry name" value="Phospholipase D/nuclease"/>
    <property type="match status" value="2"/>
</dbReference>
<keyword evidence="5" id="KW-0227">DNA damage</keyword>
<evidence type="ECO:0000256" key="10">
    <source>
        <dbReference type="PIRSR" id="PIRSR610347-1"/>
    </source>
</evidence>
<keyword evidence="4" id="KW-0540">Nuclease</keyword>
<feature type="region of interest" description="Disordered" evidence="12">
    <location>
        <begin position="378"/>
        <end position="428"/>
    </location>
</feature>
<dbReference type="Pfam" id="PF06087">
    <property type="entry name" value="Tyr-DNA_phospho"/>
    <property type="match status" value="1"/>
</dbReference>
<evidence type="ECO:0000256" key="7">
    <source>
        <dbReference type="ARBA" id="ARBA00022839"/>
    </source>
</evidence>
<keyword evidence="13" id="KW-0812">Transmembrane</keyword>
<evidence type="ECO:0000256" key="3">
    <source>
        <dbReference type="ARBA" id="ARBA00010205"/>
    </source>
</evidence>
<feature type="transmembrane region" description="Helical" evidence="13">
    <location>
        <begin position="165"/>
        <end position="184"/>
    </location>
</feature>
<dbReference type="GO" id="GO:0017005">
    <property type="term" value="F:3'-tyrosyl-DNA phosphodiesterase activity"/>
    <property type="evidence" value="ECO:0007669"/>
    <property type="project" value="TreeGrafter"/>
</dbReference>
<comment type="similarity">
    <text evidence="3">Belongs to the tyrosyl-DNA phosphodiesterase family.</text>
</comment>
<dbReference type="GO" id="GO:0006281">
    <property type="term" value="P:DNA repair"/>
    <property type="evidence" value="ECO:0007669"/>
    <property type="project" value="UniProtKB-KW"/>
</dbReference>
<dbReference type="InterPro" id="IPR010347">
    <property type="entry name" value="Tdp1"/>
</dbReference>
<dbReference type="GO" id="GO:0004527">
    <property type="term" value="F:exonuclease activity"/>
    <property type="evidence" value="ECO:0007669"/>
    <property type="project" value="UniProtKB-KW"/>
</dbReference>
<dbReference type="PROSITE" id="PS50850">
    <property type="entry name" value="MFS"/>
    <property type="match status" value="1"/>
</dbReference>
<dbReference type="EMBL" id="JAGFBS010000019">
    <property type="protein sequence ID" value="KAG6374216.1"/>
    <property type="molecule type" value="Genomic_DNA"/>
</dbReference>
<protein>
    <submittedName>
        <fullName evidence="15">Tyrosyl-DNA phosphodiesterase-domain-containing protein</fullName>
    </submittedName>
</protein>
<keyword evidence="8" id="KW-0234">DNA repair</keyword>
<organism evidence="15 16">
    <name type="scientific">Boletus reticuloceps</name>
    <dbReference type="NCBI Taxonomy" id="495285"/>
    <lineage>
        <taxon>Eukaryota</taxon>
        <taxon>Fungi</taxon>
        <taxon>Dikarya</taxon>
        <taxon>Basidiomycota</taxon>
        <taxon>Agaricomycotina</taxon>
        <taxon>Agaricomycetes</taxon>
        <taxon>Agaricomycetidae</taxon>
        <taxon>Boletales</taxon>
        <taxon>Boletineae</taxon>
        <taxon>Boletaceae</taxon>
        <taxon>Boletoideae</taxon>
        <taxon>Boletus</taxon>
    </lineage>
</organism>
<evidence type="ECO:0000259" key="14">
    <source>
        <dbReference type="PROSITE" id="PS50850"/>
    </source>
</evidence>
<dbReference type="GO" id="GO:0016020">
    <property type="term" value="C:membrane"/>
    <property type="evidence" value="ECO:0007669"/>
    <property type="project" value="UniProtKB-SubCell"/>
</dbReference>
<dbReference type="CDD" id="cd09123">
    <property type="entry name" value="PLDc_Tdp1_2"/>
    <property type="match status" value="1"/>
</dbReference>
<evidence type="ECO:0000256" key="1">
    <source>
        <dbReference type="ARBA" id="ARBA00004123"/>
    </source>
</evidence>
<feature type="transmembrane region" description="Helical" evidence="13">
    <location>
        <begin position="100"/>
        <end position="117"/>
    </location>
</feature>
<feature type="transmembrane region" description="Helical" evidence="13">
    <location>
        <begin position="191"/>
        <end position="209"/>
    </location>
</feature>
<feature type="active site" description="Nucleophile" evidence="10">
    <location>
        <position position="543"/>
    </location>
</feature>
<dbReference type="SUPFAM" id="SSF103473">
    <property type="entry name" value="MFS general substrate transporter"/>
    <property type="match status" value="1"/>
</dbReference>
<dbReference type="PANTHER" id="PTHR12415">
    <property type="entry name" value="TYROSYL-DNA PHOSPHODIESTERASE 1"/>
    <property type="match status" value="1"/>
</dbReference>
<evidence type="ECO:0000256" key="6">
    <source>
        <dbReference type="ARBA" id="ARBA00022801"/>
    </source>
</evidence>
<evidence type="ECO:0000256" key="5">
    <source>
        <dbReference type="ARBA" id="ARBA00022763"/>
    </source>
</evidence>
<comment type="subcellular location">
    <subcellularLocation>
        <location evidence="2">Membrane</location>
        <topology evidence="2">Multi-pass membrane protein</topology>
    </subcellularLocation>
    <subcellularLocation>
        <location evidence="1">Nucleus</location>
    </subcellularLocation>
</comment>
<keyword evidence="6" id="KW-0378">Hydrolase</keyword>
<sequence>MGWQYLFFTIGSITLGVFIIRFFIFPFYESPKFLLSKGNDQGAVEVVQKIAAFNKRPCNLTVESLYEQCNETPMAEETGFSKRAVSEFSRLKLLFGSRRMTRVTILVWITWIFNWWGKIFIAHHCLRLTVECTGLSIAATYMPTILQRKNSAIHVSLEQTYVDYVIVYTPGLVAAILSVLLVRAPMVGRKWTLVFASMVSGIALFLYSLVNSEASHVGFNMLQYFCQIVFDAALIGWTPEAFPAAVRGTATGLASFFGSLFAITGPQIAAVLFSNTNGSNAVLAITLSLMEAQTSTSGTKPQNKVPEDVLDDQEQQFQKDLQRAIEASKVEFQGQHTVVPASKTQTSQGGTSTHSTICLSERAQLEKERLARLKRLHCEGDDHDNTPGQSQQPPVKRQHVSSVRPTDRRANQLQSTPSISVTSSSSSINRTFDSKTTVVQAVPVINQLFWDGELRPTANKHSLPREDGKATFRLSEVIESRHFICHLSSYSTSVSWIYEFFDPRTPAILVAQPDSSGRAAIKNVLPNWIMTVPFLRYGRGCQHMKFMLIFYKTGRLRVVISTANLIDYDWRDIENAVWLQDVPPRSKPIPHERKVVDDFPSIMQKILHAVNVHPAIANMLANDHPKLPLQTIEDLRSKWDFSKVSVKLISSIAGKHEGWPAVIQTGHTRLMKAVRDLGLRTGKGKAARDLVLECQGSSIGTYSTQWLNEFHWSARGESAEDWLDEPKSRRSKLPWPPVKIIFPSLKTVRASVLGEPGGGTMFCRTSQWEATKFPRDLFHDSNSAGGRVLMHTKMIVALRRTSPFATSSKTDSKAKSTHSSSSDKGKSKVIVISDSETESESDAPENNLGAQKEPIGWAYVGSHNFTPSAWGTLSSSGFNPTLNVVNYELGIIFPLYGEEDVKRVSCFKRPPKKYVLGEDRPWIQGESPVFDS</sequence>
<dbReference type="GO" id="GO:0005634">
    <property type="term" value="C:nucleus"/>
    <property type="evidence" value="ECO:0007669"/>
    <property type="project" value="UniProtKB-SubCell"/>
</dbReference>
<dbReference type="GO" id="GO:0003690">
    <property type="term" value="F:double-stranded DNA binding"/>
    <property type="evidence" value="ECO:0007669"/>
    <property type="project" value="TreeGrafter"/>
</dbReference>
<dbReference type="PANTHER" id="PTHR12415:SF0">
    <property type="entry name" value="TYROSYL-DNA PHOSPHODIESTERASE 1"/>
    <property type="match status" value="1"/>
</dbReference>
<keyword evidence="13" id="KW-0472">Membrane</keyword>
<evidence type="ECO:0000256" key="11">
    <source>
        <dbReference type="PIRSR" id="PIRSR610347-2"/>
    </source>
</evidence>
<name>A0A8I2YLR1_9AGAM</name>
<dbReference type="AlphaFoldDB" id="A0A8I2YLR1"/>
<keyword evidence="13" id="KW-1133">Transmembrane helix</keyword>
<dbReference type="OrthoDB" id="47785at2759"/>
<evidence type="ECO:0000256" key="13">
    <source>
        <dbReference type="SAM" id="Phobius"/>
    </source>
</evidence>
<feature type="region of interest" description="Disordered" evidence="12">
    <location>
        <begin position="806"/>
        <end position="829"/>
    </location>
</feature>
<dbReference type="Gene3D" id="3.30.870.10">
    <property type="entry name" value="Endonuclease Chain A"/>
    <property type="match status" value="2"/>
</dbReference>
<evidence type="ECO:0000256" key="2">
    <source>
        <dbReference type="ARBA" id="ARBA00004141"/>
    </source>
</evidence>
<comment type="caution">
    <text evidence="15">The sequence shown here is derived from an EMBL/GenBank/DDBJ whole genome shotgun (WGS) entry which is preliminary data.</text>
</comment>
<feature type="compositionally biased region" description="Low complexity" evidence="12">
    <location>
        <begin position="415"/>
        <end position="428"/>
    </location>
</feature>
<feature type="active site" description="Proton donor/acceptor" evidence="10">
    <location>
        <position position="791"/>
    </location>
</feature>
<feature type="domain" description="Major facilitator superfamily (MFS) profile" evidence="14">
    <location>
        <begin position="1"/>
        <end position="304"/>
    </location>
</feature>
<dbReference type="GO" id="GO:0003697">
    <property type="term" value="F:single-stranded DNA binding"/>
    <property type="evidence" value="ECO:0007669"/>
    <property type="project" value="TreeGrafter"/>
</dbReference>
<keyword evidence="7" id="KW-0269">Exonuclease</keyword>
<keyword evidence="9" id="KW-0539">Nucleus</keyword>
<dbReference type="GO" id="GO:0022857">
    <property type="term" value="F:transmembrane transporter activity"/>
    <property type="evidence" value="ECO:0007669"/>
    <property type="project" value="InterPro"/>
</dbReference>
<reference evidence="15" key="1">
    <citation type="submission" date="2021-03" db="EMBL/GenBank/DDBJ databases">
        <title>Evolutionary innovations through gain and loss of genes in the ectomycorrhizal Boletales.</title>
        <authorList>
            <person name="Wu G."/>
            <person name="Miyauchi S."/>
            <person name="Morin E."/>
            <person name="Yang Z.-L."/>
            <person name="Xu J."/>
            <person name="Martin F.M."/>
        </authorList>
    </citation>
    <scope>NUCLEOTIDE SEQUENCE</scope>
    <source>
        <strain evidence="15">BR01</strain>
    </source>
</reference>
<feature type="binding site" evidence="11">
    <location>
        <position position="545"/>
    </location>
    <ligand>
        <name>substrate</name>
    </ligand>
</feature>
<dbReference type="InterPro" id="IPR020846">
    <property type="entry name" value="MFS_dom"/>
</dbReference>
<dbReference type="InterPro" id="IPR036259">
    <property type="entry name" value="MFS_trans_sf"/>
</dbReference>
<feature type="binding site" evidence="11">
    <location>
        <position position="793"/>
    </location>
    <ligand>
        <name>substrate</name>
    </ligand>
</feature>
<dbReference type="Gene3D" id="1.20.1250.20">
    <property type="entry name" value="MFS general substrate transporter like domains"/>
    <property type="match status" value="1"/>
</dbReference>
<feature type="compositionally biased region" description="Low complexity" evidence="12">
    <location>
        <begin position="342"/>
        <end position="356"/>
    </location>
</feature>
<evidence type="ECO:0000256" key="8">
    <source>
        <dbReference type="ARBA" id="ARBA00023204"/>
    </source>
</evidence>
<feature type="transmembrane region" description="Helical" evidence="13">
    <location>
        <begin position="6"/>
        <end position="28"/>
    </location>
</feature>
<dbReference type="Proteomes" id="UP000683000">
    <property type="component" value="Unassembled WGS sequence"/>
</dbReference>
<keyword evidence="16" id="KW-1185">Reference proteome</keyword>
<evidence type="ECO:0000313" key="15">
    <source>
        <dbReference type="EMBL" id="KAG6374216.1"/>
    </source>
</evidence>
<gene>
    <name evidence="15" type="ORF">JVT61DRAFT_4874</name>
</gene>
<feature type="region of interest" description="Disordered" evidence="12">
    <location>
        <begin position="336"/>
        <end position="359"/>
    </location>
</feature>
<accession>A0A8I2YLR1</accession>
<evidence type="ECO:0000256" key="4">
    <source>
        <dbReference type="ARBA" id="ARBA00022722"/>
    </source>
</evidence>
<evidence type="ECO:0000256" key="12">
    <source>
        <dbReference type="SAM" id="MobiDB-lite"/>
    </source>
</evidence>
<proteinExistence type="inferred from homology"/>
<dbReference type="CDD" id="cd09122">
    <property type="entry name" value="PLDc_Tdp1_1"/>
    <property type="match status" value="1"/>
</dbReference>
<evidence type="ECO:0000313" key="16">
    <source>
        <dbReference type="Proteomes" id="UP000683000"/>
    </source>
</evidence>
<evidence type="ECO:0000256" key="9">
    <source>
        <dbReference type="ARBA" id="ARBA00023242"/>
    </source>
</evidence>